<organism evidence="3 4">
    <name type="scientific">Hyphomicrobium sulfonivorans</name>
    <dbReference type="NCBI Taxonomy" id="121290"/>
    <lineage>
        <taxon>Bacteria</taxon>
        <taxon>Pseudomonadati</taxon>
        <taxon>Pseudomonadota</taxon>
        <taxon>Alphaproteobacteria</taxon>
        <taxon>Hyphomicrobiales</taxon>
        <taxon>Hyphomicrobiaceae</taxon>
        <taxon>Hyphomicrobium</taxon>
    </lineage>
</organism>
<protein>
    <submittedName>
        <fullName evidence="3">Abortive infection protein</fullName>
    </submittedName>
</protein>
<comment type="caution">
    <text evidence="3">The sequence shown here is derived from an EMBL/GenBank/DDBJ whole genome shotgun (WGS) entry which is preliminary data.</text>
</comment>
<dbReference type="GO" id="GO:0080120">
    <property type="term" value="P:CAAX-box protein maturation"/>
    <property type="evidence" value="ECO:0007669"/>
    <property type="project" value="UniProtKB-ARBA"/>
</dbReference>
<dbReference type="PANTHER" id="PTHR43592">
    <property type="entry name" value="CAAX AMINO TERMINAL PROTEASE"/>
    <property type="match status" value="1"/>
</dbReference>
<sequence length="232" mass="24880">MLPAAGVIFGIAAVFAGMVYVVADQVFGAGTGHFGSPEFALALQLILLQVGVIVLTIVAAGFFGSDRWEVLALRKPRGGWRVMWLALIPMFAVTGIWTALILWLAPDVLIGDLRIFKELLESDAALLAFIAIAIGAPLSEELMFRGFLYSGLAKSQLGLIGTGILTALLWTALHFGYSVFGLIEVLVIGFYFSWLLVRTGSAWVTIFCHAVYNGVIAVALYFVTLPPAVQAG</sequence>
<feature type="transmembrane region" description="Helical" evidence="1">
    <location>
        <begin position="39"/>
        <end position="63"/>
    </location>
</feature>
<dbReference type="OrthoDB" id="9782250at2"/>
<dbReference type="EMBL" id="LMTR01000040">
    <property type="protein sequence ID" value="KWT69998.1"/>
    <property type="molecule type" value="Genomic_DNA"/>
</dbReference>
<gene>
    <name evidence="3" type="ORF">APY04_1207</name>
</gene>
<feature type="transmembrane region" description="Helical" evidence="1">
    <location>
        <begin position="84"/>
        <end position="105"/>
    </location>
</feature>
<keyword evidence="1" id="KW-0472">Membrane</keyword>
<dbReference type="PANTHER" id="PTHR43592:SF15">
    <property type="entry name" value="CAAX AMINO TERMINAL PROTEASE FAMILY PROTEIN"/>
    <property type="match status" value="1"/>
</dbReference>
<dbReference type="STRING" id="121290.APY04_1207"/>
<dbReference type="Pfam" id="PF02517">
    <property type="entry name" value="Rce1-like"/>
    <property type="match status" value="1"/>
</dbReference>
<feature type="transmembrane region" description="Helical" evidence="1">
    <location>
        <begin position="179"/>
        <end position="197"/>
    </location>
</feature>
<dbReference type="Proteomes" id="UP000059074">
    <property type="component" value="Unassembled WGS sequence"/>
</dbReference>
<evidence type="ECO:0000256" key="1">
    <source>
        <dbReference type="SAM" id="Phobius"/>
    </source>
</evidence>
<proteinExistence type="predicted"/>
<name>A0A109BJJ7_HYPSL</name>
<evidence type="ECO:0000313" key="3">
    <source>
        <dbReference type="EMBL" id="KWT69998.1"/>
    </source>
</evidence>
<keyword evidence="1" id="KW-1133">Transmembrane helix</keyword>
<feature type="transmembrane region" description="Helical" evidence="1">
    <location>
        <begin position="125"/>
        <end position="144"/>
    </location>
</feature>
<dbReference type="GO" id="GO:0004175">
    <property type="term" value="F:endopeptidase activity"/>
    <property type="evidence" value="ECO:0007669"/>
    <property type="project" value="UniProtKB-ARBA"/>
</dbReference>
<reference evidence="3 4" key="1">
    <citation type="submission" date="2015-10" db="EMBL/GenBank/DDBJ databases">
        <title>Transcriptomic analysis of a linuron degrading triple-species bacterial consortium.</title>
        <authorList>
            <person name="Albers P."/>
        </authorList>
    </citation>
    <scope>NUCLEOTIDE SEQUENCE [LARGE SCALE GENOMIC DNA]</scope>
    <source>
        <strain evidence="3 4">WDL6</strain>
    </source>
</reference>
<evidence type="ECO:0000313" key="4">
    <source>
        <dbReference type="Proteomes" id="UP000059074"/>
    </source>
</evidence>
<feature type="transmembrane region" description="Helical" evidence="1">
    <location>
        <begin position="204"/>
        <end position="223"/>
    </location>
</feature>
<keyword evidence="1" id="KW-0812">Transmembrane</keyword>
<dbReference type="InterPro" id="IPR003675">
    <property type="entry name" value="Rce1/LyrA-like_dom"/>
</dbReference>
<dbReference type="RefSeq" id="WP_157066643.1">
    <property type="nucleotide sequence ID" value="NZ_JAEFBX010000001.1"/>
</dbReference>
<dbReference type="PATRIC" id="fig|121290.4.peg.3169"/>
<keyword evidence="4" id="KW-1185">Reference proteome</keyword>
<accession>A0A109BJJ7</accession>
<dbReference type="AlphaFoldDB" id="A0A109BJJ7"/>
<evidence type="ECO:0000259" key="2">
    <source>
        <dbReference type="Pfam" id="PF02517"/>
    </source>
</evidence>
<feature type="transmembrane region" description="Helical" evidence="1">
    <location>
        <begin position="156"/>
        <end position="173"/>
    </location>
</feature>
<feature type="domain" description="CAAX prenyl protease 2/Lysostaphin resistance protein A-like" evidence="2">
    <location>
        <begin position="125"/>
        <end position="214"/>
    </location>
</feature>